<dbReference type="InterPro" id="IPR036458">
    <property type="entry name" value="Na:dicarbo_symporter_sf"/>
</dbReference>
<keyword evidence="4 7" id="KW-0812">Transmembrane</keyword>
<keyword evidence="2" id="KW-0813">Transport</keyword>
<gene>
    <name evidence="8" type="ORF">K8U80_01025</name>
</gene>
<evidence type="ECO:0000313" key="8">
    <source>
        <dbReference type="EMBL" id="HJG29960.1"/>
    </source>
</evidence>
<feature type="transmembrane region" description="Helical" evidence="7">
    <location>
        <begin position="262"/>
        <end position="285"/>
    </location>
</feature>
<accession>A0A921IMC4</accession>
<evidence type="ECO:0000256" key="3">
    <source>
        <dbReference type="ARBA" id="ARBA00022475"/>
    </source>
</evidence>
<comment type="subcellular location">
    <subcellularLocation>
        <location evidence="1">Cell membrane</location>
        <topology evidence="1">Multi-pass membrane protein</topology>
    </subcellularLocation>
</comment>
<feature type="transmembrane region" description="Helical" evidence="7">
    <location>
        <begin position="93"/>
        <end position="114"/>
    </location>
</feature>
<evidence type="ECO:0000256" key="2">
    <source>
        <dbReference type="ARBA" id="ARBA00022448"/>
    </source>
</evidence>
<dbReference type="InterPro" id="IPR001991">
    <property type="entry name" value="Na-dicarboxylate_symporter"/>
</dbReference>
<proteinExistence type="predicted"/>
<evidence type="ECO:0000256" key="5">
    <source>
        <dbReference type="ARBA" id="ARBA00022989"/>
    </source>
</evidence>
<reference evidence="8" key="1">
    <citation type="journal article" date="2021" name="PeerJ">
        <title>Extensive microbial diversity within the chicken gut microbiome revealed by metagenomics and culture.</title>
        <authorList>
            <person name="Gilroy R."/>
            <person name="Ravi A."/>
            <person name="Getino M."/>
            <person name="Pursley I."/>
            <person name="Horton D.L."/>
            <person name="Alikhan N.F."/>
            <person name="Baker D."/>
            <person name="Gharbi K."/>
            <person name="Hall N."/>
            <person name="Watson M."/>
            <person name="Adriaenssens E.M."/>
            <person name="Foster-Nyarko E."/>
            <person name="Jarju S."/>
            <person name="Secka A."/>
            <person name="Antonio M."/>
            <person name="Oren A."/>
            <person name="Chaudhuri R.R."/>
            <person name="La Ragione R."/>
            <person name="Hildebrand F."/>
            <person name="Pallen M.J."/>
        </authorList>
    </citation>
    <scope>NUCLEOTIDE SEQUENCE</scope>
    <source>
        <strain evidence="8">ChiGjej2B2-7701</strain>
    </source>
</reference>
<reference evidence="8" key="2">
    <citation type="submission" date="2021-09" db="EMBL/GenBank/DDBJ databases">
        <authorList>
            <person name="Gilroy R."/>
        </authorList>
    </citation>
    <scope>NUCLEOTIDE SEQUENCE</scope>
    <source>
        <strain evidence="8">ChiGjej2B2-7701</strain>
    </source>
</reference>
<evidence type="ECO:0000256" key="7">
    <source>
        <dbReference type="SAM" id="Phobius"/>
    </source>
</evidence>
<evidence type="ECO:0000256" key="1">
    <source>
        <dbReference type="ARBA" id="ARBA00004651"/>
    </source>
</evidence>
<keyword evidence="5 7" id="KW-1133">Transmembrane helix</keyword>
<feature type="non-terminal residue" evidence="8">
    <location>
        <position position="1"/>
    </location>
</feature>
<name>A0A921IMC4_9ACTN</name>
<keyword evidence="6 7" id="KW-0472">Membrane</keyword>
<evidence type="ECO:0000256" key="4">
    <source>
        <dbReference type="ARBA" id="ARBA00022692"/>
    </source>
</evidence>
<protein>
    <submittedName>
        <fullName evidence="8">Dicarboxylate/amino acid:cation symporter</fullName>
    </submittedName>
</protein>
<feature type="transmembrane region" description="Helical" evidence="7">
    <location>
        <begin position="126"/>
        <end position="148"/>
    </location>
</feature>
<dbReference type="PANTHER" id="PTHR42865:SF7">
    <property type="entry name" value="PROTON_GLUTAMATE-ASPARTATE SYMPORTER"/>
    <property type="match status" value="1"/>
</dbReference>
<dbReference type="PANTHER" id="PTHR42865">
    <property type="entry name" value="PROTON/GLUTAMATE-ASPARTATE SYMPORTER"/>
    <property type="match status" value="1"/>
</dbReference>
<feature type="transmembrane region" description="Helical" evidence="7">
    <location>
        <begin position="401"/>
        <end position="429"/>
    </location>
</feature>
<dbReference type="AlphaFoldDB" id="A0A921IMC4"/>
<dbReference type="SUPFAM" id="SSF118215">
    <property type="entry name" value="Proton glutamate symport protein"/>
    <property type="match status" value="1"/>
</dbReference>
<dbReference type="PRINTS" id="PR00173">
    <property type="entry name" value="EDTRNSPORT"/>
</dbReference>
<feature type="transmembrane region" description="Helical" evidence="7">
    <location>
        <begin position="28"/>
        <end position="49"/>
    </location>
</feature>
<feature type="transmembrane region" description="Helical" evidence="7">
    <location>
        <begin position="231"/>
        <end position="256"/>
    </location>
</feature>
<dbReference type="GO" id="GO:0015293">
    <property type="term" value="F:symporter activity"/>
    <property type="evidence" value="ECO:0007669"/>
    <property type="project" value="UniProtKB-KW"/>
</dbReference>
<dbReference type="Pfam" id="PF00375">
    <property type="entry name" value="SDF"/>
    <property type="match status" value="1"/>
</dbReference>
<keyword evidence="3" id="KW-1003">Cell membrane</keyword>
<feature type="transmembrane region" description="Helical" evidence="7">
    <location>
        <begin position="194"/>
        <end position="211"/>
    </location>
</feature>
<dbReference type="EMBL" id="DYVF01000008">
    <property type="protein sequence ID" value="HJG29960.1"/>
    <property type="molecule type" value="Genomic_DNA"/>
</dbReference>
<evidence type="ECO:0000256" key="6">
    <source>
        <dbReference type="ARBA" id="ARBA00023136"/>
    </source>
</evidence>
<organism evidence="8 9">
    <name type="scientific">Collinsella ihumii</name>
    <dbReference type="NCBI Taxonomy" id="1720204"/>
    <lineage>
        <taxon>Bacteria</taxon>
        <taxon>Bacillati</taxon>
        <taxon>Actinomycetota</taxon>
        <taxon>Coriobacteriia</taxon>
        <taxon>Coriobacteriales</taxon>
        <taxon>Coriobacteriaceae</taxon>
        <taxon>Collinsella</taxon>
    </lineage>
</organism>
<dbReference type="Gene3D" id="1.10.3860.10">
    <property type="entry name" value="Sodium:dicarboxylate symporter"/>
    <property type="match status" value="1"/>
</dbReference>
<dbReference type="GO" id="GO:0005886">
    <property type="term" value="C:plasma membrane"/>
    <property type="evidence" value="ECO:0007669"/>
    <property type="project" value="UniProtKB-SubCell"/>
</dbReference>
<evidence type="ECO:0000313" key="9">
    <source>
        <dbReference type="Proteomes" id="UP000746751"/>
    </source>
</evidence>
<dbReference type="Proteomes" id="UP000746751">
    <property type="component" value="Unassembled WGS sequence"/>
</dbReference>
<sequence>VRRLSAVPGFHFCREGCAVSRHTTGMSLFTKMIVAVVGGIALGIAFQFIRLAVGDSSSEWQLINQLLLVDITSGEGVQGIGLLNIVGTLFMKAMQLAVVPLVFASLALAVGAVDDLSKLGRIARKMLACFAFFYAVCVVAAQGVAMVVRGSGAFNVSLPEDISAGAETIDAYNPFTIITDLVPNNFIAAFSDNSGVLAVIVIALFVGIGLLKMPEEAAPLKKLLESINSLLSAGISFLISHVGPFAIFCMLARALAVYGTDYLYPALAYVLTGMATPIALFFILYPATIWVTCRLNPIPFIRKCAKTAILASATNSSAAALPVNMRTCETELGCGKSTTSLILPTGMTIHMNGTVVMQSIATIFVATVAGVDIQPYHLLIAGLVAVTTAISTPPVPMAGTVLVSVILGALGFTNDACMLAYAVVLAVNYPIGMAFMPMNVIGDAACCMVVSNSEGELDREVYRS</sequence>
<comment type="caution">
    <text evidence="8">The sequence shown here is derived from an EMBL/GenBank/DDBJ whole genome shotgun (WGS) entry which is preliminary data.</text>
</comment>